<dbReference type="AlphaFoldDB" id="A0A843XDH9"/>
<evidence type="ECO:0000313" key="3">
    <source>
        <dbReference type="Proteomes" id="UP000652761"/>
    </source>
</evidence>
<feature type="compositionally biased region" description="Basic and acidic residues" evidence="1">
    <location>
        <begin position="53"/>
        <end position="68"/>
    </location>
</feature>
<gene>
    <name evidence="2" type="ORF">Taro_050462</name>
</gene>
<evidence type="ECO:0000256" key="1">
    <source>
        <dbReference type="SAM" id="MobiDB-lite"/>
    </source>
</evidence>
<dbReference type="Proteomes" id="UP000652761">
    <property type="component" value="Unassembled WGS sequence"/>
</dbReference>
<organism evidence="2 3">
    <name type="scientific">Colocasia esculenta</name>
    <name type="common">Wild taro</name>
    <name type="synonym">Arum esculentum</name>
    <dbReference type="NCBI Taxonomy" id="4460"/>
    <lineage>
        <taxon>Eukaryota</taxon>
        <taxon>Viridiplantae</taxon>
        <taxon>Streptophyta</taxon>
        <taxon>Embryophyta</taxon>
        <taxon>Tracheophyta</taxon>
        <taxon>Spermatophyta</taxon>
        <taxon>Magnoliopsida</taxon>
        <taxon>Liliopsida</taxon>
        <taxon>Araceae</taxon>
        <taxon>Aroideae</taxon>
        <taxon>Colocasieae</taxon>
        <taxon>Colocasia</taxon>
    </lineage>
</organism>
<reference evidence="2" key="1">
    <citation type="submission" date="2017-07" db="EMBL/GenBank/DDBJ databases">
        <title>Taro Niue Genome Assembly and Annotation.</title>
        <authorList>
            <person name="Atibalentja N."/>
            <person name="Keating K."/>
            <person name="Fields C.J."/>
        </authorList>
    </citation>
    <scope>NUCLEOTIDE SEQUENCE</scope>
    <source>
        <strain evidence="2">Niue_2</strain>
        <tissue evidence="2">Leaf</tissue>
    </source>
</reference>
<feature type="non-terminal residue" evidence="2">
    <location>
        <position position="143"/>
    </location>
</feature>
<comment type="caution">
    <text evidence="2">The sequence shown here is derived from an EMBL/GenBank/DDBJ whole genome shotgun (WGS) entry which is preliminary data.</text>
</comment>
<evidence type="ECO:0000313" key="2">
    <source>
        <dbReference type="EMBL" id="MQM17489.1"/>
    </source>
</evidence>
<proteinExistence type="predicted"/>
<feature type="compositionally biased region" description="Basic residues" evidence="1">
    <location>
        <begin position="43"/>
        <end position="52"/>
    </location>
</feature>
<keyword evidence="3" id="KW-1185">Reference proteome</keyword>
<protein>
    <submittedName>
        <fullName evidence="2">Uncharacterized protein</fullName>
    </submittedName>
</protein>
<dbReference type="EMBL" id="NMUH01007580">
    <property type="protein sequence ID" value="MQM17489.1"/>
    <property type="molecule type" value="Genomic_DNA"/>
</dbReference>
<sequence length="143" mass="16360">GHLSHIQGRQPRIVPPRGTHVLILYFPSSYKYHPLSFLSSHSTHPRHPRRKVRLEEKREEKEWPSRDDGLLGRGSAQFVGGGSWIVGARRCRVANLREGPFRLDLHLEVRLRSSSLRGVARRRMIIKCDHGGQGCASRDPFLL</sequence>
<feature type="region of interest" description="Disordered" evidence="1">
    <location>
        <begin position="38"/>
        <end position="68"/>
    </location>
</feature>
<name>A0A843XDH9_COLES</name>
<accession>A0A843XDH9</accession>